<dbReference type="Pfam" id="PF24587">
    <property type="entry name" value="DUF7612"/>
    <property type="match status" value="1"/>
</dbReference>
<dbReference type="InterPro" id="IPR056030">
    <property type="entry name" value="DUF7611"/>
</dbReference>
<feature type="region of interest" description="Disordered" evidence="1">
    <location>
        <begin position="49"/>
        <end position="276"/>
    </location>
</feature>
<evidence type="ECO:0000259" key="5">
    <source>
        <dbReference type="Pfam" id="PF24589"/>
    </source>
</evidence>
<accession>A0A9N9KV88</accession>
<dbReference type="InterPro" id="IPR056033">
    <property type="entry name" value="DUF7614"/>
</dbReference>
<dbReference type="EMBL" id="CAJVRL010000056">
    <property type="protein sequence ID" value="CAG8954386.1"/>
    <property type="molecule type" value="Genomic_DNA"/>
</dbReference>
<feature type="compositionally biased region" description="Polar residues" evidence="1">
    <location>
        <begin position="188"/>
        <end position="198"/>
    </location>
</feature>
<dbReference type="Proteomes" id="UP000696280">
    <property type="component" value="Unassembled WGS sequence"/>
</dbReference>
<feature type="compositionally biased region" description="Polar residues" evidence="1">
    <location>
        <begin position="50"/>
        <end position="71"/>
    </location>
</feature>
<keyword evidence="7" id="KW-1185">Reference proteome</keyword>
<feature type="compositionally biased region" description="Polar residues" evidence="1">
    <location>
        <begin position="132"/>
        <end position="143"/>
    </location>
</feature>
<proteinExistence type="predicted"/>
<feature type="region of interest" description="Disordered" evidence="1">
    <location>
        <begin position="294"/>
        <end position="380"/>
    </location>
</feature>
<evidence type="ECO:0000313" key="7">
    <source>
        <dbReference type="Proteomes" id="UP000696280"/>
    </source>
</evidence>
<feature type="compositionally biased region" description="Polar residues" evidence="1">
    <location>
        <begin position="224"/>
        <end position="233"/>
    </location>
</feature>
<feature type="domain" description="DUF7611" evidence="2">
    <location>
        <begin position="540"/>
        <end position="690"/>
    </location>
</feature>
<dbReference type="AlphaFoldDB" id="A0A9N9KV88"/>
<feature type="compositionally biased region" description="Polar residues" evidence="1">
    <location>
        <begin position="345"/>
        <end position="356"/>
    </location>
</feature>
<feature type="compositionally biased region" description="Basic residues" evidence="1">
    <location>
        <begin position="83"/>
        <end position="98"/>
    </location>
</feature>
<dbReference type="Pfam" id="PF24586">
    <property type="entry name" value="DUF7611"/>
    <property type="match status" value="1"/>
</dbReference>
<comment type="caution">
    <text evidence="6">The sequence shown here is derived from an EMBL/GenBank/DDBJ whole genome shotgun (WGS) entry which is preliminary data.</text>
</comment>
<protein>
    <submittedName>
        <fullName evidence="6">Uncharacterized protein</fullName>
    </submittedName>
</protein>
<gene>
    <name evidence="6" type="ORF">HYFRA_00006013</name>
</gene>
<dbReference type="Pfam" id="PF24588">
    <property type="entry name" value="DUF7613"/>
    <property type="match status" value="1"/>
</dbReference>
<evidence type="ECO:0000256" key="1">
    <source>
        <dbReference type="SAM" id="MobiDB-lite"/>
    </source>
</evidence>
<feature type="domain" description="DUF7612" evidence="3">
    <location>
        <begin position="692"/>
        <end position="823"/>
    </location>
</feature>
<feature type="domain" description="DUF7614" evidence="5">
    <location>
        <begin position="983"/>
        <end position="1113"/>
    </location>
</feature>
<dbReference type="OrthoDB" id="4356615at2759"/>
<feature type="compositionally biased region" description="Polar residues" evidence="1">
    <location>
        <begin position="315"/>
        <end position="338"/>
    </location>
</feature>
<evidence type="ECO:0000259" key="4">
    <source>
        <dbReference type="Pfam" id="PF24588"/>
    </source>
</evidence>
<evidence type="ECO:0000259" key="2">
    <source>
        <dbReference type="Pfam" id="PF24586"/>
    </source>
</evidence>
<feature type="compositionally biased region" description="Low complexity" evidence="1">
    <location>
        <begin position="366"/>
        <end position="380"/>
    </location>
</feature>
<feature type="domain" description="DUF7613" evidence="4">
    <location>
        <begin position="827"/>
        <end position="977"/>
    </location>
</feature>
<dbReference type="InterPro" id="IPR056031">
    <property type="entry name" value="DUF7612"/>
</dbReference>
<organism evidence="6 7">
    <name type="scientific">Hymenoscyphus fraxineus</name>
    <dbReference type="NCBI Taxonomy" id="746836"/>
    <lineage>
        <taxon>Eukaryota</taxon>
        <taxon>Fungi</taxon>
        <taxon>Dikarya</taxon>
        <taxon>Ascomycota</taxon>
        <taxon>Pezizomycotina</taxon>
        <taxon>Leotiomycetes</taxon>
        <taxon>Helotiales</taxon>
        <taxon>Helotiaceae</taxon>
        <taxon>Hymenoscyphus</taxon>
    </lineage>
</organism>
<feature type="compositionally biased region" description="Low complexity" evidence="1">
    <location>
        <begin position="144"/>
        <end position="159"/>
    </location>
</feature>
<evidence type="ECO:0000313" key="6">
    <source>
        <dbReference type="EMBL" id="CAG8954386.1"/>
    </source>
</evidence>
<name>A0A9N9KV88_9HELO</name>
<reference evidence="6" key="1">
    <citation type="submission" date="2021-07" db="EMBL/GenBank/DDBJ databases">
        <authorList>
            <person name="Durling M."/>
        </authorList>
    </citation>
    <scope>NUCLEOTIDE SEQUENCE</scope>
</reference>
<dbReference type="InterPro" id="IPR056032">
    <property type="entry name" value="DUF7613"/>
</dbReference>
<sequence>MEEATYQGKEEKKKAKNRFMGKLFKEKEKEEIDVGVSVDDFLGPAANAFSAGQQHSNQPQLGRIDTSNASRWPTAAEITNIRQPRRRSASPKRSRKGLMVRFANEKPEIIGEGGDEATAPVTEIGARRRSNTHPATGQPVSHTQHNQYNQSMQQSQPSQLPADFRGHSSNAGVEKPANFDTGDFFQPKSLSRSLTGYQSRPVDNDSVESFGSGYPEGPAGNEIGNGSVNQAPTNPGDYEPTSFAARVRAEMRSGEGRALMQNKDEGSQAEDPELSPQMKQLRINTMRNSIISTSTTDIPDSLHPAANQVYKPYQGGSSVVESPAQMSRSSTAQGSFTESPVPRSSLLSTSTQQGNSADRPPGSAHSNSAQQSYAGSSASLSRSNTTLQGAALAVADEAVQEFSSRVKHMFTLFRLSTESVKPLTNCTLEELTRISLWWFLKGRMNLENTVRDRPSSQEGQKRRLFALQQAHADLAKCLWITETVAGQRREILDPHGAEKDPNLASVVEVRQSILSSLRKLAMSMKRNGFMPADPNETQLAQGIDNSIWAPHEGSQYLVSSQRPNLTLGLSDSFPLGDTNRDFHFGRTFVDAVLSEDAEHYRCPVLVSLVRGHKEKEISAIIASQDGGLKLCISSDSSRGPTWNDVSWQQKSDSIRVALPRGFTLRLNCSEQDYRMILGLYEYQAKVHSALVQRRDELIIFEVILRSFQYIDSNPESRFPKEPLPQCHFRLFEKSETLPGASGAVTFHRGYRIALNTHPKTKNSRSIDENLPPTLPIQFGFLRGEGGAPAMLLKIVTPKSNYKAILTFEDPSERGRLHELITGTALGRSEQVVAEAPLRAFSLSAYSQDTKDLNCFKTLDWKGYRVINEDEGDLESNKAVLSTHLRVALDFQTGSLTDRVNVGTGELKIRLDVKSSKELKIFREPQQDITLSVVESQVSHELPHELAQLLGSVAKAQSVRTYLFPSISDLHLFQAALTGFVVLYDGMATSFNIARRRMVVPIYKKWDANATRLQVVRREKVIQLLAFFEGFSHGDCMSFPLKSTDIFETGGKSGKWALKIVDAKFAMPKPKKQEGVSDHEFLCLDVPEFPGEHDDITIIFETESERDRFTQTLPAQAKLASRLGSVRR</sequence>
<evidence type="ECO:0000259" key="3">
    <source>
        <dbReference type="Pfam" id="PF24587"/>
    </source>
</evidence>
<dbReference type="Pfam" id="PF24589">
    <property type="entry name" value="DUF7614"/>
    <property type="match status" value="1"/>
</dbReference>